<evidence type="ECO:0000313" key="2">
    <source>
        <dbReference type="EMBL" id="SFK61744.1"/>
    </source>
</evidence>
<comment type="caution">
    <text evidence="2">The sequence shown here is derived from an EMBL/GenBank/DDBJ whole genome shotgun (WGS) entry which is preliminary data.</text>
</comment>
<protein>
    <recommendedName>
        <fullName evidence="4">Chromosome partition protein Smc</fullName>
    </recommendedName>
</protein>
<evidence type="ECO:0000313" key="3">
    <source>
        <dbReference type="Proteomes" id="UP000199598"/>
    </source>
</evidence>
<dbReference type="Proteomes" id="UP000199598">
    <property type="component" value="Unassembled WGS sequence"/>
</dbReference>
<feature type="coiled-coil region" evidence="1">
    <location>
        <begin position="720"/>
        <end position="774"/>
    </location>
</feature>
<evidence type="ECO:0008006" key="4">
    <source>
        <dbReference type="Google" id="ProtNLM"/>
    </source>
</evidence>
<evidence type="ECO:0000256" key="1">
    <source>
        <dbReference type="SAM" id="Coils"/>
    </source>
</evidence>
<sequence length="912" mass="102329">MSDDQLTPQQLEWVKSVYKALGWAFKEQDEAERETAAAIKEKEEKEIAQATAKTKAEDDKKVGAAVTEATAERIKAESDEKLKDVTAQLSELKADVKDHFVHENEDTDADALAALASQSKQLLERLNSVYGHKKDFENYPSEAIAFDKSYENAKALIQTAALEIKTKDTDGAHNSLLDAESTIDDMQTLWQGVVAAAKNKPAEPPVPAELKQHVMDVGQGIKAMTAIGFSGPATRLGKSLKDVRKAQVPKDDPAWEILLYENEMAVAAVGEFGRLKTHIQKLATSLRNSGVTDAAGEVETDLDNYMSDASRTVPTIRSLLSQLKASASHKNSLRKEEKWDTAKLGERTEHFRNDLKKLVLYDKQGNLVTKPDERRAIKRAGDVEGLNQDVMIQIPRRPKDAKEIPRKTIDSLLQSFDFLDELKASGVTGVEDIAVQELLKAEAILSGIQKDPGAYKKLTKNLDKLREKIDKISKGKEGAYYIEERLRLRDDIDELEDEALSINIEKALASCTEMEAKQLHPLEEGVRKAVKNRELFDTKVKIIENQFTEIPKLLSQMGKADPSLAKMIGSLFAPDEIKQYHGDLDVFFDQAKDLAYNATTNDELAHSLDLANRLIFRVDRFVLELEGQLSHLHKLAEMEKKGEKITDADRFSKEELKYFKKLEDDYKKGVARQKDQKEAKNAFLTKSGPLKDELDMMTSKDISIKRILAYYKGVDRVDPSKFDTSRLKELRMEIAELEEQSDASHSHKENLAKLKELEGALDAMRGEITGFREDIAKDISKFSDNCLERLTKAKKYIDSSFVNAVKDKQDTGEEAVDVAALRKFSSSISQPLALAELPKEVGIIADKSKDLKERKKARENALRQVRPLIAQLDNSQAIQLYMRHPFSDLPNDLNILRPELVQLEVKLLSLGG</sequence>
<organism evidence="2 3">
    <name type="scientific">Pseudovibrio ascidiaceicola</name>
    <dbReference type="NCBI Taxonomy" id="285279"/>
    <lineage>
        <taxon>Bacteria</taxon>
        <taxon>Pseudomonadati</taxon>
        <taxon>Pseudomonadota</taxon>
        <taxon>Alphaproteobacteria</taxon>
        <taxon>Hyphomicrobiales</taxon>
        <taxon>Stappiaceae</taxon>
        <taxon>Pseudovibrio</taxon>
    </lineage>
</organism>
<keyword evidence="1" id="KW-0175">Coiled coil</keyword>
<proteinExistence type="predicted"/>
<feature type="coiled-coil region" evidence="1">
    <location>
        <begin position="455"/>
        <end position="505"/>
    </location>
</feature>
<feature type="coiled-coil region" evidence="1">
    <location>
        <begin position="26"/>
        <end position="95"/>
    </location>
</feature>
<keyword evidence="3" id="KW-1185">Reference proteome</keyword>
<dbReference type="RefSeq" id="WP_093520321.1">
    <property type="nucleotide sequence ID" value="NZ_FOSK01000007.1"/>
</dbReference>
<gene>
    <name evidence="2" type="ORF">SAMN04488518_10727</name>
</gene>
<accession>A0A1I4AZ65</accession>
<name>A0A1I4AZ65_9HYPH</name>
<reference evidence="2 3" key="1">
    <citation type="submission" date="2016-10" db="EMBL/GenBank/DDBJ databases">
        <authorList>
            <person name="Varghese N."/>
            <person name="Submissions S."/>
        </authorList>
    </citation>
    <scope>NUCLEOTIDE SEQUENCE [LARGE SCALE GENOMIC DNA]</scope>
    <source>
        <strain evidence="2 3">DSM 16392</strain>
    </source>
</reference>
<dbReference type="EMBL" id="FOSK01000007">
    <property type="protein sequence ID" value="SFK61744.1"/>
    <property type="molecule type" value="Genomic_DNA"/>
</dbReference>